<feature type="chain" id="PRO_5004590289" evidence="2">
    <location>
        <begin position="21"/>
        <end position="274"/>
    </location>
</feature>
<dbReference type="Proteomes" id="UP000014500">
    <property type="component" value="Unassembled WGS sequence"/>
</dbReference>
<reference evidence="3" key="2">
    <citation type="submission" date="2015-02" db="UniProtKB">
        <authorList>
            <consortium name="EnsemblMetazoa"/>
        </authorList>
    </citation>
    <scope>IDENTIFICATION</scope>
</reference>
<evidence type="ECO:0000313" key="4">
    <source>
        <dbReference type="Proteomes" id="UP000014500"/>
    </source>
</evidence>
<keyword evidence="4" id="KW-1185">Reference proteome</keyword>
<evidence type="ECO:0000256" key="2">
    <source>
        <dbReference type="SAM" id="SignalP"/>
    </source>
</evidence>
<proteinExistence type="predicted"/>
<evidence type="ECO:0000313" key="3">
    <source>
        <dbReference type="EnsemblMetazoa" id="SMAR009944-PA"/>
    </source>
</evidence>
<sequence length="274" mass="28809">CFYLCIFLVILSTFLQCLTSANSIRSDVVPIPGERFSRTKMIRLRRGGDRYGSFRFGFSHGGGGHYENVKNKHGSIDDDYDSDGFYIGKEPHRDLPHRGGHKEGYNNGGEFHGSSSIKDDESGGGGGGGGGFGGGGGGGGFGGGGGGGGRSGGGGGGGGSGGGGEKKKPKKTGKTLSMLLDKSVTTDVLDEVGVAVIVVILFFISSTAFRAKNVAIFPPCVFRLLVSYEHKSISNHACFEFILYVCMKSTTPCSSTDYIIVLFHIFESTFSEHV</sequence>
<dbReference type="EnsemblMetazoa" id="SMAR009944-RA">
    <property type="protein sequence ID" value="SMAR009944-PA"/>
    <property type="gene ID" value="SMAR009944"/>
</dbReference>
<dbReference type="HOGENOM" id="CLU_1017720_0_0_1"/>
<reference evidence="4" key="1">
    <citation type="submission" date="2011-05" db="EMBL/GenBank/DDBJ databases">
        <authorList>
            <person name="Richards S.R."/>
            <person name="Qu J."/>
            <person name="Jiang H."/>
            <person name="Jhangiani S.N."/>
            <person name="Agravi P."/>
            <person name="Goodspeed R."/>
            <person name="Gross S."/>
            <person name="Mandapat C."/>
            <person name="Jackson L."/>
            <person name="Mathew T."/>
            <person name="Pu L."/>
            <person name="Thornton R."/>
            <person name="Saada N."/>
            <person name="Wilczek-Boney K.B."/>
            <person name="Lee S."/>
            <person name="Kovar C."/>
            <person name="Wu Y."/>
            <person name="Scherer S.E."/>
            <person name="Worley K.C."/>
            <person name="Muzny D.M."/>
            <person name="Gibbs R."/>
        </authorList>
    </citation>
    <scope>NUCLEOTIDE SEQUENCE</scope>
    <source>
        <strain evidence="4">Brora</strain>
    </source>
</reference>
<feature type="compositionally biased region" description="Gly residues" evidence="1">
    <location>
        <begin position="123"/>
        <end position="163"/>
    </location>
</feature>
<keyword evidence="2" id="KW-0732">Signal</keyword>
<protein>
    <submittedName>
        <fullName evidence="3">Uncharacterized protein</fullName>
    </submittedName>
</protein>
<feature type="signal peptide" evidence="2">
    <location>
        <begin position="1"/>
        <end position="20"/>
    </location>
</feature>
<feature type="region of interest" description="Disordered" evidence="1">
    <location>
        <begin position="87"/>
        <end position="172"/>
    </location>
</feature>
<accession>T1J8B9</accession>
<dbReference type="EMBL" id="JH431953">
    <property type="status" value="NOT_ANNOTATED_CDS"/>
    <property type="molecule type" value="Genomic_DNA"/>
</dbReference>
<evidence type="ECO:0000256" key="1">
    <source>
        <dbReference type="SAM" id="MobiDB-lite"/>
    </source>
</evidence>
<name>T1J8B9_STRMM</name>
<dbReference type="STRING" id="126957.T1J8B9"/>
<organism evidence="3 4">
    <name type="scientific">Strigamia maritima</name>
    <name type="common">European centipede</name>
    <name type="synonym">Geophilus maritimus</name>
    <dbReference type="NCBI Taxonomy" id="126957"/>
    <lineage>
        <taxon>Eukaryota</taxon>
        <taxon>Metazoa</taxon>
        <taxon>Ecdysozoa</taxon>
        <taxon>Arthropoda</taxon>
        <taxon>Myriapoda</taxon>
        <taxon>Chilopoda</taxon>
        <taxon>Pleurostigmophora</taxon>
        <taxon>Geophilomorpha</taxon>
        <taxon>Linotaeniidae</taxon>
        <taxon>Strigamia</taxon>
    </lineage>
</organism>
<dbReference type="AlphaFoldDB" id="T1J8B9"/>
<feature type="compositionally biased region" description="Basic and acidic residues" evidence="1">
    <location>
        <begin position="89"/>
        <end position="104"/>
    </location>
</feature>